<evidence type="ECO:0000313" key="3">
    <source>
        <dbReference type="Proteomes" id="UP000253664"/>
    </source>
</evidence>
<evidence type="ECO:0000256" key="1">
    <source>
        <dbReference type="SAM" id="MobiDB-lite"/>
    </source>
</evidence>
<feature type="region of interest" description="Disordered" evidence="1">
    <location>
        <begin position="59"/>
        <end position="92"/>
    </location>
</feature>
<sequence>MDEYRRALELPCTTRTVQPKEKVTAVSIRIRKELEEEYQLKEHQHQPLSPLTSLPPRHICTRYLPLTPPHPPSPPYQPTPLKAKPTDSKAHVRHHRLAATVCLPACLPLRNDNSSAAARSLARSLPSSASCIPPPPNANPRKPLR</sequence>
<feature type="compositionally biased region" description="Pro residues" evidence="1">
    <location>
        <begin position="66"/>
        <end position="78"/>
    </location>
</feature>
<protein>
    <submittedName>
        <fullName evidence="2">Uncharacterized protein</fullName>
    </submittedName>
</protein>
<organism evidence="2 3">
    <name type="scientific">Ophiocordyceps polyrhachis-furcata BCC 54312</name>
    <dbReference type="NCBI Taxonomy" id="1330021"/>
    <lineage>
        <taxon>Eukaryota</taxon>
        <taxon>Fungi</taxon>
        <taxon>Dikarya</taxon>
        <taxon>Ascomycota</taxon>
        <taxon>Pezizomycotina</taxon>
        <taxon>Sordariomycetes</taxon>
        <taxon>Hypocreomycetidae</taxon>
        <taxon>Hypocreales</taxon>
        <taxon>Ophiocordycipitaceae</taxon>
        <taxon>Ophiocordyceps</taxon>
    </lineage>
</organism>
<feature type="compositionally biased region" description="Low complexity" evidence="1">
    <location>
        <begin position="114"/>
        <end position="131"/>
    </location>
</feature>
<evidence type="ECO:0000313" key="2">
    <source>
        <dbReference type="EMBL" id="RCI08077.1"/>
    </source>
</evidence>
<dbReference type="AlphaFoldDB" id="A0A367L105"/>
<name>A0A367L105_9HYPO</name>
<accession>A0A367L105</accession>
<dbReference type="Proteomes" id="UP000253664">
    <property type="component" value="Unassembled WGS sequence"/>
</dbReference>
<dbReference type="EMBL" id="LKCN02000021">
    <property type="protein sequence ID" value="RCI08077.1"/>
    <property type="molecule type" value="Genomic_DNA"/>
</dbReference>
<feature type="region of interest" description="Disordered" evidence="1">
    <location>
        <begin position="114"/>
        <end position="145"/>
    </location>
</feature>
<reference evidence="2 3" key="1">
    <citation type="journal article" date="2015" name="BMC Genomics">
        <title>Insights from the genome of Ophiocordyceps polyrhachis-furcata to pathogenicity and host specificity in insect fungi.</title>
        <authorList>
            <person name="Wichadakul D."/>
            <person name="Kobmoo N."/>
            <person name="Ingsriswang S."/>
            <person name="Tangphatsornruang S."/>
            <person name="Chantasingh D."/>
            <person name="Luangsa-ard J.J."/>
            <person name="Eurwilaichitr L."/>
        </authorList>
    </citation>
    <scope>NUCLEOTIDE SEQUENCE [LARGE SCALE GENOMIC DNA]</scope>
    <source>
        <strain evidence="2 3">BCC 54312</strain>
    </source>
</reference>
<gene>
    <name evidence="2" type="ORF">L249_6212</name>
</gene>
<keyword evidence="3" id="KW-1185">Reference proteome</keyword>
<proteinExistence type="predicted"/>
<comment type="caution">
    <text evidence="2">The sequence shown here is derived from an EMBL/GenBank/DDBJ whole genome shotgun (WGS) entry which is preliminary data.</text>
</comment>